<dbReference type="GO" id="GO:0005198">
    <property type="term" value="F:structural molecule activity"/>
    <property type="evidence" value="ECO:0007669"/>
    <property type="project" value="InterPro"/>
</dbReference>
<organism evidence="1 2">
    <name type="scientific">Schleiferilactobacillus harbinensis</name>
    <dbReference type="NCBI Taxonomy" id="304207"/>
    <lineage>
        <taxon>Bacteria</taxon>
        <taxon>Bacillati</taxon>
        <taxon>Bacillota</taxon>
        <taxon>Bacilli</taxon>
        <taxon>Lactobacillales</taxon>
        <taxon>Lactobacillaceae</taxon>
        <taxon>Schleiferilactobacillus</taxon>
    </lineage>
</organism>
<evidence type="ECO:0008006" key="3">
    <source>
        <dbReference type="Google" id="ProtNLM"/>
    </source>
</evidence>
<dbReference type="Pfam" id="PF06152">
    <property type="entry name" value="Phage_min_cap2"/>
    <property type="match status" value="1"/>
</dbReference>
<dbReference type="InterPro" id="IPR009319">
    <property type="entry name" value="Phage_A118_VSP1"/>
</dbReference>
<dbReference type="AlphaFoldDB" id="A0A5P8M734"/>
<sequence>MRAMGLNPWDLDEYADPVAKRYRTAEDLVFDYILTQLESAKEIDPKDFDQWHQQHNSAQVQEYAAKVIGRVTRYSAKMLHEVLRNQPVQAAAPVETWLKDLVATGKLKNPGSLDESRKVKHIVRSYQESSPKYLAMAGRNMTASAKNIFDNVIRTASTSVNNGKSITPALYEAIQQWTTKTGLTALVDRSGRHWTPETYTRLVVTTSINSATNDVELSRIQEYGCLVKISSHAGCRPSHLDFQGRIYDPSGQNPNYPPLSDTGYGSVAGIGGINCRHYLIPHIPGQDDPMLPEAKDADINSAEYEVLEGQRRIESSIRAAKKQLDIAERFGQPVDVNRAMKSISYRQAQMRAYVKTHHVTRQYPREQIKSSADPRNIDKFKAVLKADASQFEDFHSVLKDRGPQTMEEFRITKYNIPERWKRLNRQKRTFGEINQRRDSKTWSPEFVEKVEKAYDDFFEGGVEMSTHSLSRFVDRQRKTGLTVKEALTHLQKPNNYVQEDKDHPENNRNVWYFDQQAFIQNHEQTEIVTFLVRRHPKDTWKKV</sequence>
<reference evidence="1 2" key="1">
    <citation type="submission" date="2019-10" db="EMBL/GenBank/DDBJ databases">
        <title>The completed genome of Lactobacillus harbinensis M1.</title>
        <authorList>
            <person name="Zheng Y."/>
        </authorList>
    </citation>
    <scope>NUCLEOTIDE SEQUENCE [LARGE SCALE GENOMIC DNA]</scope>
    <source>
        <strain evidence="1 2">M1</strain>
    </source>
</reference>
<gene>
    <name evidence="1" type="ORF">D1010_12260</name>
</gene>
<dbReference type="EMBL" id="CP045143">
    <property type="protein sequence ID" value="QFR24094.1"/>
    <property type="molecule type" value="Genomic_DNA"/>
</dbReference>
<protein>
    <recommendedName>
        <fullName evidence="3">Phage minor capsid protein 2</fullName>
    </recommendedName>
</protein>
<name>A0A5P8M734_9LACO</name>
<evidence type="ECO:0000313" key="2">
    <source>
        <dbReference type="Proteomes" id="UP000326779"/>
    </source>
</evidence>
<accession>A0A5P8M734</accession>
<proteinExistence type="predicted"/>
<evidence type="ECO:0000313" key="1">
    <source>
        <dbReference type="EMBL" id="QFR24094.1"/>
    </source>
</evidence>
<dbReference type="Proteomes" id="UP000326779">
    <property type="component" value="Chromosome"/>
</dbReference>
<dbReference type="KEGG" id="lhb:D1010_12260"/>